<dbReference type="InterPro" id="IPR006068">
    <property type="entry name" value="ATPase_P-typ_cation-transptr_C"/>
</dbReference>
<dbReference type="InterPro" id="IPR023298">
    <property type="entry name" value="ATPase_P-typ_TM_dom_sf"/>
</dbReference>
<keyword evidence="1" id="KW-0472">Membrane</keyword>
<name>A0A2X2L3X4_SPHMU</name>
<feature type="transmembrane region" description="Helical" evidence="1">
    <location>
        <begin position="58"/>
        <end position="83"/>
    </location>
</feature>
<dbReference type="Pfam" id="PF00689">
    <property type="entry name" value="Cation_ATPase_C"/>
    <property type="match status" value="1"/>
</dbReference>
<dbReference type="Proteomes" id="UP000251241">
    <property type="component" value="Unassembled WGS sequence"/>
</dbReference>
<feature type="domain" description="Cation-transporting P-type ATPase C-terminal" evidence="2">
    <location>
        <begin position="1"/>
        <end position="89"/>
    </location>
</feature>
<reference evidence="3 4" key="1">
    <citation type="submission" date="2018-06" db="EMBL/GenBank/DDBJ databases">
        <authorList>
            <consortium name="Pathogen Informatics"/>
            <person name="Doyle S."/>
        </authorList>
    </citation>
    <scope>NUCLEOTIDE SEQUENCE [LARGE SCALE GENOMIC DNA]</scope>
    <source>
        <strain evidence="3 4">NCTC11343</strain>
    </source>
</reference>
<protein>
    <submittedName>
        <fullName evidence="3">Cation transporting ATPase, C-terminus</fullName>
    </submittedName>
</protein>
<proteinExistence type="predicted"/>
<keyword evidence="1" id="KW-0812">Transmembrane</keyword>
<keyword evidence="1" id="KW-1133">Transmembrane helix</keyword>
<dbReference type="AlphaFoldDB" id="A0A2X2L3X4"/>
<feature type="transmembrane region" description="Helical" evidence="1">
    <location>
        <begin position="33"/>
        <end position="52"/>
    </location>
</feature>
<sequence>MVFATLIFANILLSYANRSFHYSILESFKNRNLLLVGISIAVLLFLAVILYVAPVAQFFAVTALSGYELGIALSVAAVSVLWFEVYKLIRRISVQRKSDKS</sequence>
<evidence type="ECO:0000313" key="4">
    <source>
        <dbReference type="Proteomes" id="UP000251241"/>
    </source>
</evidence>
<evidence type="ECO:0000313" key="3">
    <source>
        <dbReference type="EMBL" id="SPZ83950.1"/>
    </source>
</evidence>
<dbReference type="RefSeq" id="WP_256602629.1">
    <property type="nucleotide sequence ID" value="NZ_UAUU01000002.1"/>
</dbReference>
<accession>A0A2X2L3X4</accession>
<evidence type="ECO:0000256" key="1">
    <source>
        <dbReference type="SAM" id="Phobius"/>
    </source>
</evidence>
<organism evidence="3 4">
    <name type="scientific">Sphingobacterium multivorum</name>
    <dbReference type="NCBI Taxonomy" id="28454"/>
    <lineage>
        <taxon>Bacteria</taxon>
        <taxon>Pseudomonadati</taxon>
        <taxon>Bacteroidota</taxon>
        <taxon>Sphingobacteriia</taxon>
        <taxon>Sphingobacteriales</taxon>
        <taxon>Sphingobacteriaceae</taxon>
        <taxon>Sphingobacterium</taxon>
    </lineage>
</organism>
<dbReference type="SUPFAM" id="SSF81665">
    <property type="entry name" value="Calcium ATPase, transmembrane domain M"/>
    <property type="match status" value="1"/>
</dbReference>
<gene>
    <name evidence="3" type="ORF">NCTC11343_00470</name>
</gene>
<evidence type="ECO:0000259" key="2">
    <source>
        <dbReference type="Pfam" id="PF00689"/>
    </source>
</evidence>
<dbReference type="EMBL" id="UAUU01000002">
    <property type="protein sequence ID" value="SPZ83950.1"/>
    <property type="molecule type" value="Genomic_DNA"/>
</dbReference>
<dbReference type="Gene3D" id="1.20.1110.10">
    <property type="entry name" value="Calcium-transporting ATPase, transmembrane domain"/>
    <property type="match status" value="1"/>
</dbReference>